<proteinExistence type="predicted"/>
<protein>
    <submittedName>
        <fullName evidence="1">ISL3 family transposase</fullName>
    </submittedName>
</protein>
<accession>A0A433JG86</accession>
<evidence type="ECO:0000313" key="2">
    <source>
        <dbReference type="Proteomes" id="UP000288012"/>
    </source>
</evidence>
<dbReference type="Proteomes" id="UP000288012">
    <property type="component" value="Unassembled WGS sequence"/>
</dbReference>
<dbReference type="EMBL" id="RZGR01000082">
    <property type="protein sequence ID" value="RUQ78168.1"/>
    <property type="molecule type" value="Genomic_DNA"/>
</dbReference>
<sequence>MPKKDIILNLPGYSITKVTGNNPVFIQISYNRVVRCIYCNG</sequence>
<comment type="caution">
    <text evidence="1">The sequence shown here is derived from an EMBL/GenBank/DDBJ whole genome shotgun (WGS) entry which is preliminary data.</text>
</comment>
<keyword evidence="2" id="KW-1185">Reference proteome</keyword>
<reference evidence="1 2" key="1">
    <citation type="submission" date="2018-12" db="EMBL/GenBank/DDBJ databases">
        <title>Legionella sp,whole genome shotgun sequence.</title>
        <authorList>
            <person name="Wu H."/>
        </authorList>
    </citation>
    <scope>NUCLEOTIDE SEQUENCE [LARGE SCALE GENOMIC DNA]</scope>
    <source>
        <strain evidence="2">km714</strain>
    </source>
</reference>
<name>A0A433JG86_9GAMM</name>
<gene>
    <name evidence="1" type="ORF">EKM59_11815</name>
</gene>
<organism evidence="1 2">
    <name type="scientific">Legionella septentrionalis</name>
    <dbReference type="NCBI Taxonomy" id="2498109"/>
    <lineage>
        <taxon>Bacteria</taxon>
        <taxon>Pseudomonadati</taxon>
        <taxon>Pseudomonadota</taxon>
        <taxon>Gammaproteobacteria</taxon>
        <taxon>Legionellales</taxon>
        <taxon>Legionellaceae</taxon>
        <taxon>Legionella</taxon>
    </lineage>
</organism>
<dbReference type="AlphaFoldDB" id="A0A433JG86"/>
<feature type="non-terminal residue" evidence="1">
    <location>
        <position position="41"/>
    </location>
</feature>
<evidence type="ECO:0000313" key="1">
    <source>
        <dbReference type="EMBL" id="RUQ78168.1"/>
    </source>
</evidence>